<dbReference type="STRING" id="84531.LA76x_4354"/>
<evidence type="ECO:0000313" key="1">
    <source>
        <dbReference type="EMBL" id="ALN82464.1"/>
    </source>
</evidence>
<sequence length="321" mass="34706">MRSDTVIDMRRDPEAAWLAPMQQSLGADIAGPVAATLRRLGTVLPAQAVAAADLLGDVLAPLGRSVWPEVAGGFSRLTNTGMPVEFSWSSREAAVRWTAEVAAPELADRERLMLAAQALDWQGDLTPWLELQRDDPLVFGAWASGRHGEERATKLYVDLYAGRLPAVWRDRYFLLRSNLLTWRLSGVNPDGSTEFYALGHELDRPALAAMARAVLGDAQPLMDMLEALLEGGALPRHVGISLALSADGQPRALSCFVVAKSLFHHDAEASAKLRSLADGVPAQLYEALASGPDDGRWRHGMIGVVADIAGRSWVQCGLRPT</sequence>
<accession>A0A0S2FG04</accession>
<reference evidence="1 2" key="1">
    <citation type="journal article" date="2015" name="BMC Genomics">
        <title>Comparative genomics and metabolic profiling of the genus Lysobacter.</title>
        <authorList>
            <person name="de Bruijn I."/>
            <person name="Cheng X."/>
            <person name="de Jager V."/>
            <person name="Exposito R.G."/>
            <person name="Watrous J."/>
            <person name="Patel N."/>
            <person name="Postma J."/>
            <person name="Dorrestein P.C."/>
            <person name="Kobayashi D."/>
            <person name="Raaijmakers J.M."/>
        </authorList>
    </citation>
    <scope>NUCLEOTIDE SEQUENCE [LARGE SCALE GENOMIC DNA]</scope>
    <source>
        <strain evidence="1 2">76</strain>
    </source>
</reference>
<name>A0A0S2FG04_LYSAN</name>
<keyword evidence="2" id="KW-1185">Reference proteome</keyword>
<dbReference type="Proteomes" id="UP000060787">
    <property type="component" value="Chromosome"/>
</dbReference>
<gene>
    <name evidence="1" type="ORF">LA76x_4354</name>
</gene>
<dbReference type="RefSeq" id="WP_057919188.1">
    <property type="nucleotide sequence ID" value="NZ_CP011129.1"/>
</dbReference>
<dbReference type="PATRIC" id="fig|84531.8.peg.4353"/>
<protein>
    <submittedName>
        <fullName evidence="1">Putative afsR-like transcriptional regulator</fullName>
    </submittedName>
</protein>
<organism evidence="1 2">
    <name type="scientific">Lysobacter antibioticus</name>
    <dbReference type="NCBI Taxonomy" id="84531"/>
    <lineage>
        <taxon>Bacteria</taxon>
        <taxon>Pseudomonadati</taxon>
        <taxon>Pseudomonadota</taxon>
        <taxon>Gammaproteobacteria</taxon>
        <taxon>Lysobacterales</taxon>
        <taxon>Lysobacteraceae</taxon>
        <taxon>Lysobacter</taxon>
    </lineage>
</organism>
<dbReference type="AlphaFoldDB" id="A0A0S2FG04"/>
<proteinExistence type="predicted"/>
<dbReference type="EMBL" id="CP011129">
    <property type="protein sequence ID" value="ALN82464.1"/>
    <property type="molecule type" value="Genomic_DNA"/>
</dbReference>
<evidence type="ECO:0000313" key="2">
    <source>
        <dbReference type="Proteomes" id="UP000060787"/>
    </source>
</evidence>
<dbReference type="KEGG" id="lab:LA76x_4354"/>